<name>A0A1S2LP98_9BACI</name>
<comment type="caution">
    <text evidence="1">The sequence shown here is derived from an EMBL/GenBank/DDBJ whole genome shotgun (WGS) entry which is preliminary data.</text>
</comment>
<reference evidence="1 2" key="1">
    <citation type="submission" date="2016-10" db="EMBL/GenBank/DDBJ databases">
        <title>Draft genome sequences of four alkaliphilic bacteria belonging to the Anaerobacillus genus.</title>
        <authorList>
            <person name="Bassil N.M."/>
            <person name="Lloyd J.R."/>
        </authorList>
    </citation>
    <scope>NUCLEOTIDE SEQUENCE [LARGE SCALE GENOMIC DNA]</scope>
    <source>
        <strain evidence="1 2">DSM 15340</strain>
    </source>
</reference>
<dbReference type="EMBL" id="MLQQ01000010">
    <property type="protein sequence ID" value="OIJ14020.1"/>
    <property type="molecule type" value="Genomic_DNA"/>
</dbReference>
<organism evidence="1 2">
    <name type="scientific">Anaerobacillus arseniciselenatis</name>
    <dbReference type="NCBI Taxonomy" id="85682"/>
    <lineage>
        <taxon>Bacteria</taxon>
        <taxon>Bacillati</taxon>
        <taxon>Bacillota</taxon>
        <taxon>Bacilli</taxon>
        <taxon>Bacillales</taxon>
        <taxon>Bacillaceae</taxon>
        <taxon>Anaerobacillus</taxon>
    </lineage>
</organism>
<keyword evidence="2" id="KW-1185">Reference proteome</keyword>
<gene>
    <name evidence="1" type="ORF">BKP35_07380</name>
</gene>
<protein>
    <submittedName>
        <fullName evidence="1">Uncharacterized protein</fullName>
    </submittedName>
</protein>
<dbReference type="AlphaFoldDB" id="A0A1S2LP98"/>
<sequence length="289" mass="33882">MEKQLQLPQCFLGKTVYLEEKQAYTIKYQDNRNKDGIHVLLFEGEKPVIFAVLNKDGSFYDAFFTNKKSNHSSTTALNRYNRLVGRKAQKQIKQDDLKDALHNENDAKMKNENIFKLLVDEHLEDISNGWPSRLIQLQMNEFKCHDSLINASLREALKKANPHKAFYFLTLHRYDDHLHELTDHLPNHNNLLEKISTYYQTYDSKSYLFSFLKHAAKTVPLNDIPLIQSTLAQTYTIDIQNKCHYFKPIFLLMYKRVKNCAKIDTKEWLKQLSKVPLVKKGIQSVKKSN</sequence>
<proteinExistence type="predicted"/>
<dbReference type="RefSeq" id="WP_071312714.1">
    <property type="nucleotide sequence ID" value="NZ_MLQQ01000010.1"/>
</dbReference>
<evidence type="ECO:0000313" key="2">
    <source>
        <dbReference type="Proteomes" id="UP000180098"/>
    </source>
</evidence>
<dbReference type="Proteomes" id="UP000180098">
    <property type="component" value="Unassembled WGS sequence"/>
</dbReference>
<evidence type="ECO:0000313" key="1">
    <source>
        <dbReference type="EMBL" id="OIJ14020.1"/>
    </source>
</evidence>
<dbReference type="OrthoDB" id="2803442at2"/>
<accession>A0A1S2LP98</accession>